<dbReference type="Proteomes" id="UP000727857">
    <property type="component" value="Unassembled WGS sequence"/>
</dbReference>
<accession>A0A940DFC7</accession>
<proteinExistence type="predicted"/>
<protein>
    <submittedName>
        <fullName evidence="2">Leucine-rich repeat protein</fullName>
    </submittedName>
</protein>
<dbReference type="Gene3D" id="3.40.50.12480">
    <property type="match status" value="1"/>
</dbReference>
<name>A0A940DFC7_9FIRM</name>
<dbReference type="InterPro" id="IPR053139">
    <property type="entry name" value="Surface_bspA-like"/>
</dbReference>
<gene>
    <name evidence="2" type="ORF">IAB16_00625</name>
</gene>
<dbReference type="Pfam" id="PF09479">
    <property type="entry name" value="Flg_new"/>
    <property type="match status" value="1"/>
</dbReference>
<dbReference type="InterPro" id="IPR026906">
    <property type="entry name" value="LRR_5"/>
</dbReference>
<dbReference type="Gene3D" id="3.80.10.10">
    <property type="entry name" value="Ribonuclease Inhibitor"/>
    <property type="match status" value="1"/>
</dbReference>
<dbReference type="InterPro" id="IPR032675">
    <property type="entry name" value="LRR_dom_sf"/>
</dbReference>
<dbReference type="Gene3D" id="2.60.40.4270">
    <property type="entry name" value="Listeria-Bacteroides repeat domain"/>
    <property type="match status" value="1"/>
</dbReference>
<dbReference type="InterPro" id="IPR013378">
    <property type="entry name" value="InlB-like_B-rpt"/>
</dbReference>
<dbReference type="SUPFAM" id="SSF52058">
    <property type="entry name" value="L domain-like"/>
    <property type="match status" value="1"/>
</dbReference>
<dbReference type="AlphaFoldDB" id="A0A940DFC7"/>
<dbReference type="InterPro" id="IPR042229">
    <property type="entry name" value="Listeria/Bacterioides_rpt_sf"/>
</dbReference>
<dbReference type="GO" id="GO:0030313">
    <property type="term" value="C:cell envelope"/>
    <property type="evidence" value="ECO:0007669"/>
    <property type="project" value="UniProtKB-SubCell"/>
</dbReference>
<feature type="non-terminal residue" evidence="2">
    <location>
        <position position="1"/>
    </location>
</feature>
<evidence type="ECO:0000313" key="2">
    <source>
        <dbReference type="EMBL" id="MBO8423516.1"/>
    </source>
</evidence>
<evidence type="ECO:0000313" key="3">
    <source>
        <dbReference type="Proteomes" id="UP000727857"/>
    </source>
</evidence>
<reference evidence="2" key="1">
    <citation type="submission" date="2020-10" db="EMBL/GenBank/DDBJ databases">
        <authorList>
            <person name="Gilroy R."/>
        </authorList>
    </citation>
    <scope>NUCLEOTIDE SEQUENCE</scope>
    <source>
        <strain evidence="2">517</strain>
    </source>
</reference>
<sequence length="634" mass="68939">ATAASSDKVFATTDILVFTERASSSVPTENDGKYVVYFTTSYGSVPAQRVSSGECATEPTPPYREGYVLFGWYKDAEYKVKYDFSEPVTSNIFLYALWAYDEPEFAFEVVNDEVVLAGFKYSFIPYEEVTLPAKDENGSPIVAVKDNAFAEDDSLKSVTIPSTYREIGQNAFSQCAALESVTLADGLIKIADNAFADCVKLTSVDFGANTTLTEIGSAAFAGCASLTAAYIPDSVTEIGMRAFKDCSALGSVNIPSSLKIVREETFAYTAITEVDLKNVVSIYNQAFWGANKLETVNGGNSLKEAGSYVFGSLKSANAEEAAPWLLNSGDKYVFNGEEGATVTYLGNVLLYVHPVETKPAPVYVLPGTVSIAAQAFSDVNSATAVFLSTVTPTYGAQAFGYASGAPTVDIVVPSGATEKFTRAFLVASKDEEGYYVPSAYSLALIQKIYEFTSAPFDGIVYSRYPLKADASGVYFSKLNVVDDDPYTGLTYRDDAVYYVLHAYYGNAAALDMNEYLVTDAAQRGISSRTAYLEKICAYAFSANSTLVRVYLPNRTLRIESYAFMECSELTALYMQGETGLDAGLEFVPAAVNRNSFNLSLMPLKFKIYVDAKLYQRYISAWNYSSISSKIATYS</sequence>
<dbReference type="Pfam" id="PF13306">
    <property type="entry name" value="LRR_5"/>
    <property type="match status" value="2"/>
</dbReference>
<comment type="subcellular location">
    <subcellularLocation>
        <location evidence="1">Cell envelope</location>
    </subcellularLocation>
</comment>
<reference evidence="2" key="2">
    <citation type="journal article" date="2021" name="PeerJ">
        <title>Extensive microbial diversity within the chicken gut microbiome revealed by metagenomics and culture.</title>
        <authorList>
            <person name="Gilroy R."/>
            <person name="Ravi A."/>
            <person name="Getino M."/>
            <person name="Pursley I."/>
            <person name="Horton D.L."/>
            <person name="Alikhan N.F."/>
            <person name="Baker D."/>
            <person name="Gharbi K."/>
            <person name="Hall N."/>
            <person name="Watson M."/>
            <person name="Adriaenssens E.M."/>
            <person name="Foster-Nyarko E."/>
            <person name="Jarju S."/>
            <person name="Secka A."/>
            <person name="Antonio M."/>
            <person name="Oren A."/>
            <person name="Chaudhuri R.R."/>
            <person name="La Ragione R."/>
            <person name="Hildebrand F."/>
            <person name="Pallen M.J."/>
        </authorList>
    </citation>
    <scope>NUCLEOTIDE SEQUENCE</scope>
    <source>
        <strain evidence="2">517</strain>
    </source>
</reference>
<dbReference type="PANTHER" id="PTHR45661:SF3">
    <property type="entry name" value="IG-LIKE DOMAIN-CONTAINING PROTEIN"/>
    <property type="match status" value="1"/>
</dbReference>
<dbReference type="EMBL" id="JADINF010000016">
    <property type="protein sequence ID" value="MBO8423516.1"/>
    <property type="molecule type" value="Genomic_DNA"/>
</dbReference>
<dbReference type="PANTHER" id="PTHR45661">
    <property type="entry name" value="SURFACE ANTIGEN"/>
    <property type="match status" value="1"/>
</dbReference>
<evidence type="ECO:0000256" key="1">
    <source>
        <dbReference type="ARBA" id="ARBA00004196"/>
    </source>
</evidence>
<comment type="caution">
    <text evidence="2">The sequence shown here is derived from an EMBL/GenBank/DDBJ whole genome shotgun (WGS) entry which is preliminary data.</text>
</comment>
<organism evidence="2 3">
    <name type="scientific">Candidatus Stercoripulliclostridium pullicola</name>
    <dbReference type="NCBI Taxonomy" id="2840953"/>
    <lineage>
        <taxon>Bacteria</taxon>
        <taxon>Bacillati</taxon>
        <taxon>Bacillota</taxon>
        <taxon>Clostridia</taxon>
        <taxon>Eubacteriales</taxon>
        <taxon>Candidatus Stercoripulliclostridium</taxon>
    </lineage>
</organism>